<evidence type="ECO:0000313" key="12">
    <source>
        <dbReference type="Proteomes" id="UP000887575"/>
    </source>
</evidence>
<evidence type="ECO:0000256" key="1">
    <source>
        <dbReference type="ARBA" id="ARBA00005594"/>
    </source>
</evidence>
<evidence type="ECO:0000259" key="11">
    <source>
        <dbReference type="Pfam" id="PF13603"/>
    </source>
</evidence>
<keyword evidence="6" id="KW-0648">Protein biosynthesis</keyword>
<accession>A0AAF3FNW2</accession>
<evidence type="ECO:0000313" key="13">
    <source>
        <dbReference type="WBParaSite" id="MBELARI_LOCUS8637"/>
    </source>
</evidence>
<name>A0AAF3FNW2_9BILA</name>
<dbReference type="InterPro" id="IPR025709">
    <property type="entry name" value="Leu_tRNA-synth_edit"/>
</dbReference>
<dbReference type="EC" id="6.1.1.9" evidence="2"/>
<dbReference type="InterPro" id="IPR002303">
    <property type="entry name" value="Valyl-tRNA_ligase"/>
</dbReference>
<feature type="domain" description="Aminoacyl-tRNA synthetase class Ia" evidence="10">
    <location>
        <begin position="198"/>
        <end position="351"/>
    </location>
</feature>
<dbReference type="PRINTS" id="PR00986">
    <property type="entry name" value="TRNASYNTHVAL"/>
</dbReference>
<keyword evidence="3" id="KW-0436">Ligase</keyword>
<comment type="catalytic activity">
    <reaction evidence="9">
        <text>tRNA(Val) + L-valine + ATP = L-valyl-tRNA(Val) + AMP + diphosphate</text>
        <dbReference type="Rhea" id="RHEA:10704"/>
        <dbReference type="Rhea" id="RHEA-COMP:9672"/>
        <dbReference type="Rhea" id="RHEA-COMP:9708"/>
        <dbReference type="ChEBI" id="CHEBI:30616"/>
        <dbReference type="ChEBI" id="CHEBI:33019"/>
        <dbReference type="ChEBI" id="CHEBI:57762"/>
        <dbReference type="ChEBI" id="CHEBI:78442"/>
        <dbReference type="ChEBI" id="CHEBI:78537"/>
        <dbReference type="ChEBI" id="CHEBI:456215"/>
        <dbReference type="EC" id="6.1.1.9"/>
    </reaction>
</comment>
<dbReference type="Pfam" id="PF13603">
    <property type="entry name" value="tRNA-synt_1_2"/>
    <property type="match status" value="1"/>
</dbReference>
<organism evidence="12 13">
    <name type="scientific">Mesorhabditis belari</name>
    <dbReference type="NCBI Taxonomy" id="2138241"/>
    <lineage>
        <taxon>Eukaryota</taxon>
        <taxon>Metazoa</taxon>
        <taxon>Ecdysozoa</taxon>
        <taxon>Nematoda</taxon>
        <taxon>Chromadorea</taxon>
        <taxon>Rhabditida</taxon>
        <taxon>Rhabditina</taxon>
        <taxon>Rhabditomorpha</taxon>
        <taxon>Rhabditoidea</taxon>
        <taxon>Rhabditidae</taxon>
        <taxon>Mesorhabditinae</taxon>
        <taxon>Mesorhabditis</taxon>
    </lineage>
</organism>
<dbReference type="InterPro" id="IPR009008">
    <property type="entry name" value="Val/Leu/Ile-tRNA-synth_edit"/>
</dbReference>
<keyword evidence="12" id="KW-1185">Reference proteome</keyword>
<comment type="similarity">
    <text evidence="1">Belongs to the class-I aminoacyl-tRNA synthetase family.</text>
</comment>
<keyword evidence="7" id="KW-0030">Aminoacyl-tRNA synthetase</keyword>
<dbReference type="GO" id="GO:0005829">
    <property type="term" value="C:cytosol"/>
    <property type="evidence" value="ECO:0007669"/>
    <property type="project" value="TreeGrafter"/>
</dbReference>
<dbReference type="WBParaSite" id="MBELARI_LOCUS8637">
    <property type="protein sequence ID" value="MBELARI_LOCUS8637"/>
    <property type="gene ID" value="MBELARI_LOCUS8637"/>
</dbReference>
<dbReference type="FunFam" id="3.90.740.10:FF:000005">
    <property type="entry name" value="Valine--tRNA ligase, mitochondrial"/>
    <property type="match status" value="1"/>
</dbReference>
<evidence type="ECO:0000256" key="8">
    <source>
        <dbReference type="ARBA" id="ARBA00029936"/>
    </source>
</evidence>
<dbReference type="SUPFAM" id="SSF50677">
    <property type="entry name" value="ValRS/IleRS/LeuRS editing domain"/>
    <property type="match status" value="1"/>
</dbReference>
<dbReference type="InterPro" id="IPR014729">
    <property type="entry name" value="Rossmann-like_a/b/a_fold"/>
</dbReference>
<dbReference type="Proteomes" id="UP000887575">
    <property type="component" value="Unassembled WGS sequence"/>
</dbReference>
<dbReference type="SUPFAM" id="SSF52374">
    <property type="entry name" value="Nucleotidylyl transferase"/>
    <property type="match status" value="1"/>
</dbReference>
<dbReference type="GO" id="GO:0005524">
    <property type="term" value="F:ATP binding"/>
    <property type="evidence" value="ECO:0007669"/>
    <property type="project" value="UniProtKB-KW"/>
</dbReference>
<protein>
    <recommendedName>
        <fullName evidence="2">valine--tRNA ligase</fullName>
        <ecNumber evidence="2">6.1.1.9</ecNumber>
    </recommendedName>
    <alternativeName>
        <fullName evidence="8">Valyl-tRNA synthetase</fullName>
    </alternativeName>
</protein>
<evidence type="ECO:0000256" key="2">
    <source>
        <dbReference type="ARBA" id="ARBA00013169"/>
    </source>
</evidence>
<dbReference type="Pfam" id="PF00133">
    <property type="entry name" value="tRNA-synt_1"/>
    <property type="match status" value="1"/>
</dbReference>
<reference evidence="13" key="1">
    <citation type="submission" date="2024-02" db="UniProtKB">
        <authorList>
            <consortium name="WormBaseParasite"/>
        </authorList>
    </citation>
    <scope>IDENTIFICATION</scope>
</reference>
<dbReference type="GO" id="GO:0004832">
    <property type="term" value="F:valine-tRNA ligase activity"/>
    <property type="evidence" value="ECO:0007669"/>
    <property type="project" value="UniProtKB-EC"/>
</dbReference>
<dbReference type="PANTHER" id="PTHR11946">
    <property type="entry name" value="VALYL-TRNA SYNTHETASES"/>
    <property type="match status" value="1"/>
</dbReference>
<keyword evidence="5" id="KW-0067">ATP-binding</keyword>
<dbReference type="GO" id="GO:0006438">
    <property type="term" value="P:valyl-tRNA aminoacylation"/>
    <property type="evidence" value="ECO:0007669"/>
    <property type="project" value="InterPro"/>
</dbReference>
<dbReference type="InterPro" id="IPR002300">
    <property type="entry name" value="aa-tRNA-synth_Ia"/>
</dbReference>
<dbReference type="PANTHER" id="PTHR11946:SF109">
    <property type="entry name" value="VALINE--TRNA LIGASE"/>
    <property type="match status" value="1"/>
</dbReference>
<dbReference type="AlphaFoldDB" id="A0AAF3FNW2"/>
<evidence type="ECO:0000256" key="5">
    <source>
        <dbReference type="ARBA" id="ARBA00022840"/>
    </source>
</evidence>
<dbReference type="Gene3D" id="3.40.50.620">
    <property type="entry name" value="HUPs"/>
    <property type="match status" value="1"/>
</dbReference>
<evidence type="ECO:0000256" key="7">
    <source>
        <dbReference type="ARBA" id="ARBA00023146"/>
    </source>
</evidence>
<feature type="domain" description="Leucyl-tRNA synthetase editing" evidence="11">
    <location>
        <begin position="92"/>
        <end position="148"/>
    </location>
</feature>
<evidence type="ECO:0000256" key="4">
    <source>
        <dbReference type="ARBA" id="ARBA00022741"/>
    </source>
</evidence>
<evidence type="ECO:0000259" key="10">
    <source>
        <dbReference type="Pfam" id="PF00133"/>
    </source>
</evidence>
<dbReference type="Gene3D" id="3.90.740.10">
    <property type="entry name" value="Valyl/Leucyl/Isoleucyl-tRNA synthetase, editing domain"/>
    <property type="match status" value="1"/>
</dbReference>
<evidence type="ECO:0000256" key="6">
    <source>
        <dbReference type="ARBA" id="ARBA00022917"/>
    </source>
</evidence>
<evidence type="ECO:0000256" key="9">
    <source>
        <dbReference type="ARBA" id="ARBA00047552"/>
    </source>
</evidence>
<keyword evidence="4" id="KW-0547">Nucleotide-binding</keyword>
<evidence type="ECO:0000256" key="3">
    <source>
        <dbReference type="ARBA" id="ARBA00022598"/>
    </source>
</evidence>
<proteinExistence type="inferred from homology"/>
<dbReference type="GO" id="GO:0002161">
    <property type="term" value="F:aminoacyl-tRNA deacylase activity"/>
    <property type="evidence" value="ECO:0007669"/>
    <property type="project" value="InterPro"/>
</dbReference>
<sequence length="363" mass="41906">MCRNRGVYSNARERNYLSFNKACRQEGIAWKTLLPVPGYAEKIEFGVIISFAYKVKDSDQELVVAITRPETMLGDTAAAVHPEDPRYKHLIGKMCQHPFVKRELPIVGDEFVDREFGTGAVKITPAHDPNDYEVGLWHKLPFITCITDDGFMTKDCGQFAGMKRFDCRKEVLDALEKLGLYREKKDNPMVVPICSCSKDIIEPILKPQWYVKCDEMARRAIEAVEQSSRDWCISRQLWWGHRIPAYFITVTDGKRQPEDPADNNIGFLLTQKMSARERGRRNEDVLDTWFSAGVWLFAIFGWPENTGDLNAFFPELAILETGHDILFFWVTRMVFMAQELTGKIPFKEVLFACYDSEMRMVER</sequence>